<dbReference type="RefSeq" id="WP_339159709.1">
    <property type="nucleotide sequence ID" value="NZ_LR743510.1"/>
</dbReference>
<dbReference type="EMBL" id="LR743510">
    <property type="protein sequence ID" value="CAA2138478.1"/>
    <property type="molecule type" value="Genomic_DNA"/>
</dbReference>
<gene>
    <name evidence="1" type="ORF">MBLL_01166</name>
</gene>
<proteinExistence type="predicted"/>
<sequence>MASEKDLSIYHEIPGGPELVRHFGQVPSFHDAETLSLHLNREGPSSLRLHGWVNTGRVEVGSEFVLDRHAIVTFTLEGLMDLQLDGFSIQNVIGGLVLRRAPDRPERRNYLAVDPLPQDIEIELEHCYGLDGIIRARSVAITFEPGLPDGHDA</sequence>
<dbReference type="AlphaFoldDB" id="A0A679K301"/>
<protein>
    <submittedName>
        <fullName evidence="1">Uncharacterized protein</fullName>
    </submittedName>
</protein>
<name>A0A679K301_9HYPH</name>
<reference evidence="1" key="1">
    <citation type="submission" date="2019-12" db="EMBL/GenBank/DDBJ databases">
        <authorList>
            <person name="Cremers G."/>
        </authorList>
    </citation>
    <scope>NUCLEOTIDE SEQUENCE</scope>
    <source>
        <strain evidence="1">Mbul2</strain>
        <plasmid evidence="1">1</plasmid>
    </source>
</reference>
<accession>A0A679K301</accession>
<evidence type="ECO:0000313" key="1">
    <source>
        <dbReference type="EMBL" id="CAA2138478.1"/>
    </source>
</evidence>
<keyword evidence="1" id="KW-0614">Plasmid</keyword>
<geneLocation type="plasmid" evidence="1">
    <name>1</name>
</geneLocation>
<organism evidence="1">
    <name type="scientific">Methylobacterium bullatum</name>
    <dbReference type="NCBI Taxonomy" id="570505"/>
    <lineage>
        <taxon>Bacteria</taxon>
        <taxon>Pseudomonadati</taxon>
        <taxon>Pseudomonadota</taxon>
        <taxon>Alphaproteobacteria</taxon>
        <taxon>Hyphomicrobiales</taxon>
        <taxon>Methylobacteriaceae</taxon>
        <taxon>Methylobacterium</taxon>
    </lineage>
</organism>